<comment type="caution">
    <text evidence="2">The sequence shown here is derived from an EMBL/GenBank/DDBJ whole genome shotgun (WGS) entry which is preliminary data.</text>
</comment>
<accession>A0A9P7NJG5</accession>
<dbReference type="EMBL" id="SRPW01000015">
    <property type="protein sequence ID" value="KAG6018415.1"/>
    <property type="molecule type" value="Genomic_DNA"/>
</dbReference>
<organism evidence="2 3">
    <name type="scientific">Claviceps pusilla</name>
    <dbReference type="NCBI Taxonomy" id="123648"/>
    <lineage>
        <taxon>Eukaryota</taxon>
        <taxon>Fungi</taxon>
        <taxon>Dikarya</taxon>
        <taxon>Ascomycota</taxon>
        <taxon>Pezizomycotina</taxon>
        <taxon>Sordariomycetes</taxon>
        <taxon>Hypocreomycetidae</taxon>
        <taxon>Hypocreales</taxon>
        <taxon>Clavicipitaceae</taxon>
        <taxon>Claviceps</taxon>
    </lineage>
</organism>
<feature type="region of interest" description="Disordered" evidence="1">
    <location>
        <begin position="1"/>
        <end position="20"/>
    </location>
</feature>
<dbReference type="AlphaFoldDB" id="A0A9P7NJG5"/>
<name>A0A9P7NJG5_9HYPO</name>
<dbReference type="Proteomes" id="UP000748025">
    <property type="component" value="Unassembled WGS sequence"/>
</dbReference>
<evidence type="ECO:0000313" key="2">
    <source>
        <dbReference type="EMBL" id="KAG6018415.1"/>
    </source>
</evidence>
<reference evidence="2" key="1">
    <citation type="journal article" date="2020" name="bioRxiv">
        <title>Whole genome comparisons of ergot fungi reveals the divergence and evolution of species within the genus Claviceps are the result of varying mechanisms driving genome evolution and host range expansion.</title>
        <authorList>
            <person name="Wyka S.A."/>
            <person name="Mondo S.J."/>
            <person name="Liu M."/>
            <person name="Dettman J."/>
            <person name="Nalam V."/>
            <person name="Broders K.D."/>
        </authorList>
    </citation>
    <scope>NUCLEOTIDE SEQUENCE</scope>
    <source>
        <strain evidence="2">CCC 602</strain>
    </source>
</reference>
<evidence type="ECO:0000313" key="3">
    <source>
        <dbReference type="Proteomes" id="UP000748025"/>
    </source>
</evidence>
<sequence length="302" mass="33101">MGADKTTRADRVSTGPQCGMSEAAEECATFECATDKGKGKEIPSSVDRMQSYGRTVLESALNNLPAFRAQNDQKATENIGTSSPYQAHQALYGLQKPCNGELFASSSRTFKPANDSNGHDTQFDAFAKGSGTGELVHLGHIIAQPAQPAKLLQQSNIDGFDVVSLLSQPESPETPAQSDHYDLSPVETVRLQEGLLRSEPGWPFWEQLLNFNAEFLVRPERFIAECEAHLGTSDFEEARSIWLNQWTEVLTSYTNEVWGDLGPLAQAAKIEIAKLDQDKANGCPSIQALERLRLVLAHVRGH</sequence>
<dbReference type="OrthoDB" id="5337545at2759"/>
<evidence type="ECO:0000256" key="1">
    <source>
        <dbReference type="SAM" id="MobiDB-lite"/>
    </source>
</evidence>
<keyword evidence="3" id="KW-1185">Reference proteome</keyword>
<gene>
    <name evidence="2" type="ORF">E4U43_001514</name>
</gene>
<proteinExistence type="predicted"/>
<protein>
    <submittedName>
        <fullName evidence="2">Uncharacterized protein</fullName>
    </submittedName>
</protein>
<feature type="compositionally biased region" description="Basic and acidic residues" evidence="1">
    <location>
        <begin position="1"/>
        <end position="11"/>
    </location>
</feature>